<feature type="non-terminal residue" evidence="2">
    <location>
        <position position="62"/>
    </location>
</feature>
<reference evidence="2 3" key="1">
    <citation type="submission" date="2024-05" db="EMBL/GenBank/DDBJ databases">
        <title>Genome sequencing and assembly of Indian major carp, Cirrhinus mrigala (Hamilton, 1822).</title>
        <authorList>
            <person name="Mohindra V."/>
            <person name="Chowdhury L.M."/>
            <person name="Lal K."/>
            <person name="Jena J.K."/>
        </authorList>
    </citation>
    <scope>NUCLEOTIDE SEQUENCE [LARGE SCALE GENOMIC DNA]</scope>
    <source>
        <strain evidence="2">CM1030</strain>
        <tissue evidence="2">Blood</tissue>
    </source>
</reference>
<evidence type="ECO:0000256" key="1">
    <source>
        <dbReference type="SAM" id="MobiDB-lite"/>
    </source>
</evidence>
<accession>A0ABD0MZD1</accession>
<organism evidence="2 3">
    <name type="scientific">Cirrhinus mrigala</name>
    <name type="common">Mrigala</name>
    <dbReference type="NCBI Taxonomy" id="683832"/>
    <lineage>
        <taxon>Eukaryota</taxon>
        <taxon>Metazoa</taxon>
        <taxon>Chordata</taxon>
        <taxon>Craniata</taxon>
        <taxon>Vertebrata</taxon>
        <taxon>Euteleostomi</taxon>
        <taxon>Actinopterygii</taxon>
        <taxon>Neopterygii</taxon>
        <taxon>Teleostei</taxon>
        <taxon>Ostariophysi</taxon>
        <taxon>Cypriniformes</taxon>
        <taxon>Cyprinidae</taxon>
        <taxon>Labeoninae</taxon>
        <taxon>Labeonini</taxon>
        <taxon>Cirrhinus</taxon>
    </lineage>
</organism>
<protein>
    <submittedName>
        <fullName evidence="2">Uncharacterized protein</fullName>
    </submittedName>
</protein>
<evidence type="ECO:0000313" key="2">
    <source>
        <dbReference type="EMBL" id="KAL0154885.1"/>
    </source>
</evidence>
<feature type="compositionally biased region" description="Polar residues" evidence="1">
    <location>
        <begin position="10"/>
        <end position="20"/>
    </location>
</feature>
<feature type="region of interest" description="Disordered" evidence="1">
    <location>
        <begin position="1"/>
        <end position="45"/>
    </location>
</feature>
<comment type="caution">
    <text evidence="2">The sequence shown here is derived from an EMBL/GenBank/DDBJ whole genome shotgun (WGS) entry which is preliminary data.</text>
</comment>
<feature type="compositionally biased region" description="Basic and acidic residues" evidence="1">
    <location>
        <begin position="28"/>
        <end position="45"/>
    </location>
</feature>
<keyword evidence="3" id="KW-1185">Reference proteome</keyword>
<gene>
    <name evidence="2" type="ORF">M9458_049148</name>
</gene>
<dbReference type="EMBL" id="JAMKFB020000025">
    <property type="protein sequence ID" value="KAL0154885.1"/>
    <property type="molecule type" value="Genomic_DNA"/>
</dbReference>
<name>A0ABD0MZD1_CIRMR</name>
<sequence>MRLRVRKASQQRSATPSARTAKTKRKHSEVEHTLSPEDAKMQKRDTGIFSTIKRFIRGNAVK</sequence>
<proteinExistence type="predicted"/>
<evidence type="ECO:0000313" key="3">
    <source>
        <dbReference type="Proteomes" id="UP001529510"/>
    </source>
</evidence>
<dbReference type="Proteomes" id="UP001529510">
    <property type="component" value="Unassembled WGS sequence"/>
</dbReference>
<dbReference type="AlphaFoldDB" id="A0ABD0MZD1"/>